<evidence type="ECO:0000313" key="4">
    <source>
        <dbReference type="Proteomes" id="UP001596957"/>
    </source>
</evidence>
<dbReference type="Proteomes" id="UP001596957">
    <property type="component" value="Unassembled WGS sequence"/>
</dbReference>
<dbReference type="PANTHER" id="PTHR30466">
    <property type="entry name" value="FLAVIN REDUCTASE"/>
    <property type="match status" value="1"/>
</dbReference>
<dbReference type="SMART" id="SM00903">
    <property type="entry name" value="Flavin_Reduct"/>
    <property type="match status" value="1"/>
</dbReference>
<reference evidence="4" key="1">
    <citation type="journal article" date="2019" name="Int. J. Syst. Evol. Microbiol.">
        <title>The Global Catalogue of Microorganisms (GCM) 10K type strain sequencing project: providing services to taxonomists for standard genome sequencing and annotation.</title>
        <authorList>
            <consortium name="The Broad Institute Genomics Platform"/>
            <consortium name="The Broad Institute Genome Sequencing Center for Infectious Disease"/>
            <person name="Wu L."/>
            <person name="Ma J."/>
        </authorList>
    </citation>
    <scope>NUCLEOTIDE SEQUENCE [LARGE SCALE GENOMIC DNA]</scope>
    <source>
        <strain evidence="4">CGMCC 4.7198</strain>
    </source>
</reference>
<dbReference type="InterPro" id="IPR012349">
    <property type="entry name" value="Split_barrel_FMN-bd"/>
</dbReference>
<dbReference type="SUPFAM" id="SSF50475">
    <property type="entry name" value="FMN-binding split barrel"/>
    <property type="match status" value="1"/>
</dbReference>
<dbReference type="PANTHER" id="PTHR30466:SF1">
    <property type="entry name" value="FMN REDUCTASE (NADH) RUTF"/>
    <property type="match status" value="1"/>
</dbReference>
<dbReference type="Pfam" id="PF01613">
    <property type="entry name" value="Flavin_Reduct"/>
    <property type="match status" value="1"/>
</dbReference>
<name>A0ABW2VUJ5_9ACTN</name>
<gene>
    <name evidence="3" type="ORF">ACFQZP_35520</name>
</gene>
<dbReference type="GO" id="GO:0016491">
    <property type="term" value="F:oxidoreductase activity"/>
    <property type="evidence" value="ECO:0007669"/>
    <property type="project" value="UniProtKB-KW"/>
</dbReference>
<dbReference type="EMBL" id="JBHTEC010000001">
    <property type="protein sequence ID" value="MFD0286901.1"/>
    <property type="molecule type" value="Genomic_DNA"/>
</dbReference>
<evidence type="ECO:0000259" key="2">
    <source>
        <dbReference type="SMART" id="SM00903"/>
    </source>
</evidence>
<dbReference type="InterPro" id="IPR002563">
    <property type="entry name" value="Flavin_Rdtase-like_dom"/>
</dbReference>
<keyword evidence="4" id="KW-1185">Reference proteome</keyword>
<dbReference type="InterPro" id="IPR050268">
    <property type="entry name" value="NADH-dep_flavin_reductase"/>
</dbReference>
<accession>A0ABW2VUJ5</accession>
<dbReference type="Gene3D" id="2.30.110.10">
    <property type="entry name" value="Electron Transport, Fmn-binding Protein, Chain A"/>
    <property type="match status" value="1"/>
</dbReference>
<keyword evidence="1 3" id="KW-0560">Oxidoreductase</keyword>
<feature type="domain" description="Flavin reductase like" evidence="2">
    <location>
        <begin position="17"/>
        <end position="160"/>
    </location>
</feature>
<sequence length="173" mass="18523">MTTASTGVDRTVLRDMLSRWPSGVAVVTTVDRAGARRGFTATAFSSLSMDPPMVLVCLDRAADCHPAFASAEAMAVHLLNEDQAHLAQRFATKNIDKYDGLPASEGLGGVPLLGGVLARVECALERRIDAGDHVILIGLVRRCEVFAGAPLVYFARAFHGLRTATHHREADTP</sequence>
<dbReference type="EC" id="1.-.-.-" evidence="3"/>
<dbReference type="RefSeq" id="WP_381251595.1">
    <property type="nucleotide sequence ID" value="NZ_JBHTBI010000007.1"/>
</dbReference>
<proteinExistence type="predicted"/>
<comment type="caution">
    <text evidence="3">The sequence shown here is derived from an EMBL/GenBank/DDBJ whole genome shotgun (WGS) entry which is preliminary data.</text>
</comment>
<evidence type="ECO:0000313" key="3">
    <source>
        <dbReference type="EMBL" id="MFD0286901.1"/>
    </source>
</evidence>
<organism evidence="3 4">
    <name type="scientific">Streptomyces lutosisoli</name>
    <dbReference type="NCBI Taxonomy" id="2665721"/>
    <lineage>
        <taxon>Bacteria</taxon>
        <taxon>Bacillati</taxon>
        <taxon>Actinomycetota</taxon>
        <taxon>Actinomycetes</taxon>
        <taxon>Kitasatosporales</taxon>
        <taxon>Streptomycetaceae</taxon>
        <taxon>Streptomyces</taxon>
    </lineage>
</organism>
<protein>
    <submittedName>
        <fullName evidence="3">Flavin reductase family protein</fullName>
        <ecNumber evidence="3">1.-.-.-</ecNumber>
    </submittedName>
</protein>
<evidence type="ECO:0000256" key="1">
    <source>
        <dbReference type="ARBA" id="ARBA00023002"/>
    </source>
</evidence>